<evidence type="ECO:0000313" key="3">
    <source>
        <dbReference type="Proteomes" id="UP000199600"/>
    </source>
</evidence>
<dbReference type="Pfam" id="PF16137">
    <property type="entry name" value="DUF4845"/>
    <property type="match status" value="1"/>
</dbReference>
<keyword evidence="1" id="KW-1133">Transmembrane helix</keyword>
<reference evidence="2 3" key="1">
    <citation type="submission" date="2016-06" db="EMBL/GenBank/DDBJ databases">
        <authorList>
            <person name="Kjaerup R.B."/>
            <person name="Dalgaard T.S."/>
            <person name="Juul-Madsen H.R."/>
        </authorList>
    </citation>
    <scope>NUCLEOTIDE SEQUENCE [LARGE SCALE GENOMIC DNA]</scope>
    <source>
        <strain evidence="2">2</strain>
    </source>
</reference>
<keyword evidence="1" id="KW-0472">Membrane</keyword>
<dbReference type="Proteomes" id="UP000199600">
    <property type="component" value="Unassembled WGS sequence"/>
</dbReference>
<accession>A0A1A8XN66</accession>
<keyword evidence="1 2" id="KW-0812">Transmembrane</keyword>
<feature type="transmembrane region" description="Helical" evidence="1">
    <location>
        <begin position="6"/>
        <end position="27"/>
    </location>
</feature>
<dbReference type="InterPro" id="IPR032314">
    <property type="entry name" value="DUF4845"/>
</dbReference>
<protein>
    <submittedName>
        <fullName evidence="2">Putative transmembrane protein</fullName>
    </submittedName>
</protein>
<sequence>MKNQRGVAITGLLLWGFVIVIVALLGMKVVPEYMDYFKILKSVKSISKESSGQTVADIRKAFDRYVDVNYLKDISGTDLDISKEGNAVVIAFAYEKRIPLFYNVSLLIDFQGSSSGN</sequence>
<evidence type="ECO:0000313" key="2">
    <source>
        <dbReference type="EMBL" id="SBT06086.1"/>
    </source>
</evidence>
<evidence type="ECO:0000256" key="1">
    <source>
        <dbReference type="SAM" id="Phobius"/>
    </source>
</evidence>
<dbReference type="AlphaFoldDB" id="A0A1A8XN66"/>
<gene>
    <name evidence="2" type="ORF">PROAA_1750003</name>
</gene>
<dbReference type="EMBL" id="FLQY01000085">
    <property type="protein sequence ID" value="SBT06086.1"/>
    <property type="molecule type" value="Genomic_DNA"/>
</dbReference>
<dbReference type="RefSeq" id="WP_186410384.1">
    <property type="nucleotide sequence ID" value="NZ_FLQY01000085.1"/>
</dbReference>
<keyword evidence="3" id="KW-1185">Reference proteome</keyword>
<proteinExistence type="predicted"/>
<organism evidence="2 3">
    <name type="scientific">Candidatus Propionivibrio aalborgensis</name>
    <dbReference type="NCBI Taxonomy" id="1860101"/>
    <lineage>
        <taxon>Bacteria</taxon>
        <taxon>Pseudomonadati</taxon>
        <taxon>Pseudomonadota</taxon>
        <taxon>Betaproteobacteria</taxon>
        <taxon>Rhodocyclales</taxon>
        <taxon>Rhodocyclaceae</taxon>
        <taxon>Propionivibrio</taxon>
    </lineage>
</organism>
<name>A0A1A8XN66_9RHOO</name>